<dbReference type="OrthoDB" id="9809003at2"/>
<dbReference type="GO" id="GO:0003677">
    <property type="term" value="F:DNA binding"/>
    <property type="evidence" value="ECO:0007669"/>
    <property type="project" value="UniProtKB-UniRule"/>
</dbReference>
<proteinExistence type="predicted"/>
<dbReference type="InterPro" id="IPR007159">
    <property type="entry name" value="SpoVT-AbrB_dom"/>
</dbReference>
<evidence type="ECO:0000313" key="1">
    <source>
        <dbReference type="EMBL" id="VVO00961.1"/>
    </source>
</evidence>
<sequence>MATATITTRGRITIPAQVRTSLGLTAGDQVEFVTLRDRSVEFVARNGSIQALKGLIRKPPKVVSIASMNPSYAARNRKGAESCP</sequence>
<name>A0A5E7THS5_PSEFL</name>
<organism evidence="1 2">
    <name type="scientific">Pseudomonas fluorescens</name>
    <dbReference type="NCBI Taxonomy" id="294"/>
    <lineage>
        <taxon>Bacteria</taxon>
        <taxon>Pseudomonadati</taxon>
        <taxon>Pseudomonadota</taxon>
        <taxon>Gammaproteobacteria</taxon>
        <taxon>Pseudomonadales</taxon>
        <taxon>Pseudomonadaceae</taxon>
        <taxon>Pseudomonas</taxon>
    </lineage>
</organism>
<dbReference type="SMART" id="SM00966">
    <property type="entry name" value="SpoVT_AbrB"/>
    <property type="match status" value="1"/>
</dbReference>
<dbReference type="AlphaFoldDB" id="A0A5E7THS5"/>
<gene>
    <name evidence="1" type="ORF">PS833_02639</name>
</gene>
<dbReference type="InterPro" id="IPR037914">
    <property type="entry name" value="SpoVT-AbrB_sf"/>
</dbReference>
<accession>A0A5E7THS5</accession>
<dbReference type="EMBL" id="CABVHU010000006">
    <property type="protein sequence ID" value="VVO00961.1"/>
    <property type="molecule type" value="Genomic_DNA"/>
</dbReference>
<reference evidence="1 2" key="1">
    <citation type="submission" date="2019-09" db="EMBL/GenBank/DDBJ databases">
        <authorList>
            <person name="Chandra G."/>
            <person name="Truman W A."/>
        </authorList>
    </citation>
    <scope>NUCLEOTIDE SEQUENCE [LARGE SCALE GENOMIC DNA]</scope>
    <source>
        <strain evidence="1">PS833</strain>
    </source>
</reference>
<dbReference type="RefSeq" id="WP_150798245.1">
    <property type="nucleotide sequence ID" value="NZ_CABVHU010000006.1"/>
</dbReference>
<evidence type="ECO:0000313" key="2">
    <source>
        <dbReference type="Proteomes" id="UP000409037"/>
    </source>
</evidence>
<protein>
    <submittedName>
        <fullName evidence="1">Uncharacterized protein</fullName>
    </submittedName>
</protein>
<dbReference type="Gene3D" id="2.10.260.10">
    <property type="match status" value="1"/>
</dbReference>
<dbReference type="Proteomes" id="UP000409037">
    <property type="component" value="Unassembled WGS sequence"/>
</dbReference>
<dbReference type="Pfam" id="PF04014">
    <property type="entry name" value="MazE_antitoxin"/>
    <property type="match status" value="1"/>
</dbReference>
<dbReference type="SUPFAM" id="SSF89447">
    <property type="entry name" value="AbrB/MazE/MraZ-like"/>
    <property type="match status" value="1"/>
</dbReference>
<dbReference type="NCBIfam" id="TIGR01439">
    <property type="entry name" value="lp_hng_hel_AbrB"/>
    <property type="match status" value="1"/>
</dbReference>
<dbReference type="PROSITE" id="PS51740">
    <property type="entry name" value="SPOVT_ABRB"/>
    <property type="match status" value="1"/>
</dbReference>